<sequence length="387" mass="41368">MMASAAALPSSQHALGLPSQSARCPSPSSGRLWTSWAAIFAIFFCLVSHTLAATLDAAMPAETLVTDHRLPYRDGRGWVMLSEQDIERRRLQERAPSESSESSEESETSTTTSSGASVTTTFSIVFGTPKPSTTSTTVSASPLPSILDSMPSVFLPASDGGPAPCPVFINSFLTDPTFKQCYPLSMLFESKSFFEAKRSLLGITRTLDATCAANATFCNDYMQTLARNFTAPENCGREYDAGATAIIDVYDAMTAYAPVYGAGCLRDDETSAYCYANAVTNQTNYSMAYVYFLPLNKSLPGATVAPCNFCLQQTMALYQASTADRRQLISLTYEAAAKQVNTICGPGFVNESLAPVAVPATALAGVMRPSTWLSTAVVGLAAILWLL</sequence>
<gene>
    <name evidence="4" type="ORF">N656DRAFT_484487</name>
</gene>
<keyword evidence="2" id="KW-1133">Transmembrane helix</keyword>
<name>A0AAN6YV43_9PEZI</name>
<feature type="transmembrane region" description="Helical" evidence="2">
    <location>
        <begin position="32"/>
        <end position="52"/>
    </location>
</feature>
<accession>A0AAN6YV43</accession>
<dbReference type="Pfam" id="PF24855">
    <property type="entry name" value="DUF7729"/>
    <property type="match status" value="1"/>
</dbReference>
<dbReference type="GeneID" id="89933934"/>
<evidence type="ECO:0000256" key="2">
    <source>
        <dbReference type="SAM" id="Phobius"/>
    </source>
</evidence>
<evidence type="ECO:0000259" key="3">
    <source>
        <dbReference type="Pfam" id="PF24855"/>
    </source>
</evidence>
<evidence type="ECO:0000313" key="4">
    <source>
        <dbReference type="EMBL" id="KAK4115145.1"/>
    </source>
</evidence>
<proteinExistence type="predicted"/>
<organism evidence="4 5">
    <name type="scientific">Canariomyces notabilis</name>
    <dbReference type="NCBI Taxonomy" id="2074819"/>
    <lineage>
        <taxon>Eukaryota</taxon>
        <taxon>Fungi</taxon>
        <taxon>Dikarya</taxon>
        <taxon>Ascomycota</taxon>
        <taxon>Pezizomycotina</taxon>
        <taxon>Sordariomycetes</taxon>
        <taxon>Sordariomycetidae</taxon>
        <taxon>Sordariales</taxon>
        <taxon>Chaetomiaceae</taxon>
        <taxon>Canariomyces</taxon>
    </lineage>
</organism>
<dbReference type="InterPro" id="IPR056146">
    <property type="entry name" value="DUF7729"/>
</dbReference>
<protein>
    <recommendedName>
        <fullName evidence="3">DUF7729 domain-containing protein</fullName>
    </recommendedName>
</protein>
<dbReference type="AlphaFoldDB" id="A0AAN6YV43"/>
<reference evidence="4" key="1">
    <citation type="journal article" date="2023" name="Mol. Phylogenet. Evol.">
        <title>Genome-scale phylogeny and comparative genomics of the fungal order Sordariales.</title>
        <authorList>
            <person name="Hensen N."/>
            <person name="Bonometti L."/>
            <person name="Westerberg I."/>
            <person name="Brannstrom I.O."/>
            <person name="Guillou S."/>
            <person name="Cros-Aarteil S."/>
            <person name="Calhoun S."/>
            <person name="Haridas S."/>
            <person name="Kuo A."/>
            <person name="Mondo S."/>
            <person name="Pangilinan J."/>
            <person name="Riley R."/>
            <person name="LaButti K."/>
            <person name="Andreopoulos B."/>
            <person name="Lipzen A."/>
            <person name="Chen C."/>
            <person name="Yan M."/>
            <person name="Daum C."/>
            <person name="Ng V."/>
            <person name="Clum A."/>
            <person name="Steindorff A."/>
            <person name="Ohm R.A."/>
            <person name="Martin F."/>
            <person name="Silar P."/>
            <person name="Natvig D.O."/>
            <person name="Lalanne C."/>
            <person name="Gautier V."/>
            <person name="Ament-Velasquez S.L."/>
            <person name="Kruys A."/>
            <person name="Hutchinson M.I."/>
            <person name="Powell A.J."/>
            <person name="Barry K."/>
            <person name="Miller A.N."/>
            <person name="Grigoriev I.V."/>
            <person name="Debuchy R."/>
            <person name="Gladieux P."/>
            <person name="Hiltunen Thoren M."/>
            <person name="Johannesson H."/>
        </authorList>
    </citation>
    <scope>NUCLEOTIDE SEQUENCE</scope>
    <source>
        <strain evidence="4">CBS 508.74</strain>
    </source>
</reference>
<reference evidence="4" key="2">
    <citation type="submission" date="2023-05" db="EMBL/GenBank/DDBJ databases">
        <authorList>
            <consortium name="Lawrence Berkeley National Laboratory"/>
            <person name="Steindorff A."/>
            <person name="Hensen N."/>
            <person name="Bonometti L."/>
            <person name="Westerberg I."/>
            <person name="Brannstrom I.O."/>
            <person name="Guillou S."/>
            <person name="Cros-Aarteil S."/>
            <person name="Calhoun S."/>
            <person name="Haridas S."/>
            <person name="Kuo A."/>
            <person name="Mondo S."/>
            <person name="Pangilinan J."/>
            <person name="Riley R."/>
            <person name="Labutti K."/>
            <person name="Andreopoulos B."/>
            <person name="Lipzen A."/>
            <person name="Chen C."/>
            <person name="Yanf M."/>
            <person name="Daum C."/>
            <person name="Ng V."/>
            <person name="Clum A."/>
            <person name="Ohm R."/>
            <person name="Martin F."/>
            <person name="Silar P."/>
            <person name="Natvig D."/>
            <person name="Lalanne C."/>
            <person name="Gautier V."/>
            <person name="Ament-Velasquez S.L."/>
            <person name="Kruys A."/>
            <person name="Hutchinson M.I."/>
            <person name="Powell A.J."/>
            <person name="Barry K."/>
            <person name="Miller A.N."/>
            <person name="Grigoriev I.V."/>
            <person name="Debuchy R."/>
            <person name="Gladieux P."/>
            <person name="Thoren M.H."/>
            <person name="Johannesson H."/>
        </authorList>
    </citation>
    <scope>NUCLEOTIDE SEQUENCE</scope>
    <source>
        <strain evidence="4">CBS 508.74</strain>
    </source>
</reference>
<feature type="domain" description="DUF7729" evidence="3">
    <location>
        <begin position="159"/>
        <end position="352"/>
    </location>
</feature>
<keyword evidence="5" id="KW-1185">Reference proteome</keyword>
<dbReference type="EMBL" id="MU853335">
    <property type="protein sequence ID" value="KAK4115145.1"/>
    <property type="molecule type" value="Genomic_DNA"/>
</dbReference>
<keyword evidence="2" id="KW-0472">Membrane</keyword>
<dbReference type="Proteomes" id="UP001302812">
    <property type="component" value="Unassembled WGS sequence"/>
</dbReference>
<evidence type="ECO:0000256" key="1">
    <source>
        <dbReference type="SAM" id="MobiDB-lite"/>
    </source>
</evidence>
<feature type="region of interest" description="Disordered" evidence="1">
    <location>
        <begin position="89"/>
        <end position="116"/>
    </location>
</feature>
<comment type="caution">
    <text evidence="4">The sequence shown here is derived from an EMBL/GenBank/DDBJ whole genome shotgun (WGS) entry which is preliminary data.</text>
</comment>
<dbReference type="PANTHER" id="PTHR39460">
    <property type="entry name" value="EXPRESSED PROTEIN"/>
    <property type="match status" value="1"/>
</dbReference>
<dbReference type="PANTHER" id="PTHR39460:SF1">
    <property type="entry name" value="C6 TRANSCRIPTION FACTOR"/>
    <property type="match status" value="1"/>
</dbReference>
<keyword evidence="2" id="KW-0812">Transmembrane</keyword>
<evidence type="ECO:0000313" key="5">
    <source>
        <dbReference type="Proteomes" id="UP001302812"/>
    </source>
</evidence>
<dbReference type="RefSeq" id="XP_064672715.1">
    <property type="nucleotide sequence ID" value="XM_064809810.1"/>
</dbReference>